<dbReference type="InterPro" id="IPR053178">
    <property type="entry name" value="Osmoadaptation_assoc"/>
</dbReference>
<evidence type="ECO:0008006" key="4">
    <source>
        <dbReference type="Google" id="ProtNLM"/>
    </source>
</evidence>
<dbReference type="EMBL" id="MU865961">
    <property type="protein sequence ID" value="KAK4445898.1"/>
    <property type="molecule type" value="Genomic_DNA"/>
</dbReference>
<proteinExistence type="predicted"/>
<keyword evidence="3" id="KW-1185">Reference proteome</keyword>
<feature type="region of interest" description="Disordered" evidence="1">
    <location>
        <begin position="327"/>
        <end position="346"/>
    </location>
</feature>
<evidence type="ECO:0000313" key="3">
    <source>
        <dbReference type="Proteomes" id="UP001321760"/>
    </source>
</evidence>
<evidence type="ECO:0000313" key="2">
    <source>
        <dbReference type="EMBL" id="KAK4445898.1"/>
    </source>
</evidence>
<protein>
    <recommendedName>
        <fullName evidence="4">Zn(2)-C6 fungal-type domain-containing protein</fullName>
    </recommendedName>
</protein>
<accession>A0AAV9GBQ9</accession>
<dbReference type="PANTHER" id="PTHR38111">
    <property type="entry name" value="ZN(2)-C6 FUNGAL-TYPE DOMAIN-CONTAINING PROTEIN-RELATED"/>
    <property type="match status" value="1"/>
</dbReference>
<dbReference type="AlphaFoldDB" id="A0AAV9GBQ9"/>
<dbReference type="PANTHER" id="PTHR38111:SF2">
    <property type="entry name" value="FINGER DOMAIN PROTEIN, PUTATIVE (AFU_ORTHOLOGUE AFUA_1G01560)-RELATED"/>
    <property type="match status" value="1"/>
</dbReference>
<organism evidence="2 3">
    <name type="scientific">Podospora aff. communis PSN243</name>
    <dbReference type="NCBI Taxonomy" id="3040156"/>
    <lineage>
        <taxon>Eukaryota</taxon>
        <taxon>Fungi</taxon>
        <taxon>Dikarya</taxon>
        <taxon>Ascomycota</taxon>
        <taxon>Pezizomycotina</taxon>
        <taxon>Sordariomycetes</taxon>
        <taxon>Sordariomycetidae</taxon>
        <taxon>Sordariales</taxon>
        <taxon>Podosporaceae</taxon>
        <taxon>Podospora</taxon>
    </lineage>
</organism>
<reference evidence="2" key="1">
    <citation type="journal article" date="2023" name="Mol. Phylogenet. Evol.">
        <title>Genome-scale phylogeny and comparative genomics of the fungal order Sordariales.</title>
        <authorList>
            <person name="Hensen N."/>
            <person name="Bonometti L."/>
            <person name="Westerberg I."/>
            <person name="Brannstrom I.O."/>
            <person name="Guillou S."/>
            <person name="Cros-Aarteil S."/>
            <person name="Calhoun S."/>
            <person name="Haridas S."/>
            <person name="Kuo A."/>
            <person name="Mondo S."/>
            <person name="Pangilinan J."/>
            <person name="Riley R."/>
            <person name="LaButti K."/>
            <person name="Andreopoulos B."/>
            <person name="Lipzen A."/>
            <person name="Chen C."/>
            <person name="Yan M."/>
            <person name="Daum C."/>
            <person name="Ng V."/>
            <person name="Clum A."/>
            <person name="Steindorff A."/>
            <person name="Ohm R.A."/>
            <person name="Martin F."/>
            <person name="Silar P."/>
            <person name="Natvig D.O."/>
            <person name="Lalanne C."/>
            <person name="Gautier V."/>
            <person name="Ament-Velasquez S.L."/>
            <person name="Kruys A."/>
            <person name="Hutchinson M.I."/>
            <person name="Powell A.J."/>
            <person name="Barry K."/>
            <person name="Miller A.N."/>
            <person name="Grigoriev I.V."/>
            <person name="Debuchy R."/>
            <person name="Gladieux P."/>
            <person name="Hiltunen Thoren M."/>
            <person name="Johannesson H."/>
        </authorList>
    </citation>
    <scope>NUCLEOTIDE SEQUENCE</scope>
    <source>
        <strain evidence="2">PSN243</strain>
    </source>
</reference>
<dbReference type="Proteomes" id="UP001321760">
    <property type="component" value="Unassembled WGS sequence"/>
</dbReference>
<evidence type="ECO:0000256" key="1">
    <source>
        <dbReference type="SAM" id="MobiDB-lite"/>
    </source>
</evidence>
<comment type="caution">
    <text evidence="2">The sequence shown here is derived from an EMBL/GenBank/DDBJ whole genome shotgun (WGS) entry which is preliminary data.</text>
</comment>
<name>A0AAV9GBQ9_9PEZI</name>
<reference evidence="2" key="2">
    <citation type="submission" date="2023-05" db="EMBL/GenBank/DDBJ databases">
        <authorList>
            <consortium name="Lawrence Berkeley National Laboratory"/>
            <person name="Steindorff A."/>
            <person name="Hensen N."/>
            <person name="Bonometti L."/>
            <person name="Westerberg I."/>
            <person name="Brannstrom I.O."/>
            <person name="Guillou S."/>
            <person name="Cros-Aarteil S."/>
            <person name="Calhoun S."/>
            <person name="Haridas S."/>
            <person name="Kuo A."/>
            <person name="Mondo S."/>
            <person name="Pangilinan J."/>
            <person name="Riley R."/>
            <person name="Labutti K."/>
            <person name="Andreopoulos B."/>
            <person name="Lipzen A."/>
            <person name="Chen C."/>
            <person name="Yanf M."/>
            <person name="Daum C."/>
            <person name="Ng V."/>
            <person name="Clum A."/>
            <person name="Ohm R."/>
            <person name="Martin F."/>
            <person name="Silar P."/>
            <person name="Natvig D."/>
            <person name="Lalanne C."/>
            <person name="Gautier V."/>
            <person name="Ament-Velasquez S.L."/>
            <person name="Kruys A."/>
            <person name="Hutchinson M.I."/>
            <person name="Powell A.J."/>
            <person name="Barry K."/>
            <person name="Miller A.N."/>
            <person name="Grigoriev I.V."/>
            <person name="Debuchy R."/>
            <person name="Gladieux P."/>
            <person name="Thoren M.H."/>
            <person name="Johannesson H."/>
        </authorList>
    </citation>
    <scope>NUCLEOTIDE SEQUENCE</scope>
    <source>
        <strain evidence="2">PSN243</strain>
    </source>
</reference>
<sequence>MPEKACQVWYVISVDAHIPHPEIRPTGLELRTRPDRGQPTCRRCLASGHRCDGYDTTLRMHNLGTRPVQGGVPRMTVITPESSVEKPVDLPGPAPSDPSHAVLPEDAARAASYFFSTCVWAPFWRSLLLSTTSGEAEDSLVIGRACFDALVCGYTGLAQEDVTLQDKARQLYARVLGQTREAVIKAEKSKLVKLTRAIAIMAMYEFTVHRDVGGSPPHHLGISWILQHCGPESFQDSELLHVFRSCRAMLTCQSIWRRSRCFLEDEQWKRVPWQNTPKTFEDRIMDVFINLPGLSEDMAVPERLINAKERVHASMDALQTWRQDWDASYSPHTKPPPKNDKQDSIHPLFRDATPTRLRFDSPTRALEILLYNSALLYLMQLLEVATRRIAALSPPPLDPTTPKPDAFLLTNPRSSRIQPALEGLHALSAMPELCSATEEKVTIVTPAPMAILYWAVQGMPELTGSWDVFLSRCRGFDEAQTEFEGFKIGVWT</sequence>
<gene>
    <name evidence="2" type="ORF">QBC34DRAFT_153894</name>
</gene>